<evidence type="ECO:0000313" key="2">
    <source>
        <dbReference type="WBParaSite" id="PgR001X_g022_t02"/>
    </source>
</evidence>
<keyword evidence="1" id="KW-1185">Reference proteome</keyword>
<dbReference type="Proteomes" id="UP000887569">
    <property type="component" value="Unplaced"/>
</dbReference>
<protein>
    <submittedName>
        <fullName evidence="2">Uncharacterized protein</fullName>
    </submittedName>
</protein>
<dbReference type="WBParaSite" id="PgR001X_g022_t02">
    <property type="protein sequence ID" value="PgR001X_g022_t02"/>
    <property type="gene ID" value="PgR001X_g022"/>
</dbReference>
<name>A0A915A4E9_PARUN</name>
<sequence>LRYNGKEGKSITILEGVNTSTDAQKAFYFKTAEIFKDEKVSIYQYQDRSSSSSGTSF</sequence>
<dbReference type="AlphaFoldDB" id="A0A915A4E9"/>
<reference evidence="2" key="1">
    <citation type="submission" date="2022-11" db="UniProtKB">
        <authorList>
            <consortium name="WormBaseParasite"/>
        </authorList>
    </citation>
    <scope>IDENTIFICATION</scope>
</reference>
<organism evidence="1 2">
    <name type="scientific">Parascaris univalens</name>
    <name type="common">Nematode worm</name>
    <dbReference type="NCBI Taxonomy" id="6257"/>
    <lineage>
        <taxon>Eukaryota</taxon>
        <taxon>Metazoa</taxon>
        <taxon>Ecdysozoa</taxon>
        <taxon>Nematoda</taxon>
        <taxon>Chromadorea</taxon>
        <taxon>Rhabditida</taxon>
        <taxon>Spirurina</taxon>
        <taxon>Ascaridomorpha</taxon>
        <taxon>Ascaridoidea</taxon>
        <taxon>Ascarididae</taxon>
        <taxon>Parascaris</taxon>
    </lineage>
</organism>
<accession>A0A915A4E9</accession>
<proteinExistence type="predicted"/>
<evidence type="ECO:0000313" key="1">
    <source>
        <dbReference type="Proteomes" id="UP000887569"/>
    </source>
</evidence>